<keyword evidence="3" id="KW-0812">Transmembrane</keyword>
<sequence>MKITKIQCPNCQGQLSVPEGMKEGFVQCEFCNTKVYLEPHKPDITQNITIKNVNYNKERTVPNNVRGKYLLQSCAVGSVVVVMSILLFILLKTVFSPSGIELPTDQYRSTVQDPVVISFVEKAFSKNLSQITMEDYNSLKFLSISKDLDEENWCFSYAEKLNEEGNPVEEKTLYFPATENIPRQEIQPFTGLENLALGKDLDFDSDSQDNQDLKNLKELKYFSAIGNNSEGFRELLLILAKPEQILGLSGIYLRDDVVPYSISSDKTKDITDIFTPFSSLKSLSIRVNYKYEGGLLFLRHFPNLESLTLDTSADLAPLATLSNCKNLSLSGPYDKPLENISVLSGMPQMEHLRLHDVMSLKDLNFTQNMPNLKSLELESVPILSLDGLANHPSLNTLFIDDCYELTDGKAIAGLSALQSLHLGGRGHGCYIPDLQNLTALEDVFCGSSDLKHFAHMPSIKSLYCVLNGWNISAESLRGMNSLNTLVVSGSLDYISNDWENVLAGLPNLEKMSILGESLDLLKDYHGLFSGIKVKELIFDENLIGPPETPDISLSLSKMEDNNATETLILNQAEIKNLDDDSDNFTVNAKAFLSHFKALKRLGLRGNKLENLDCIEGLSTLEELDISDNYITDISALRNLPNLKKVKLSGNSIVNLELLPDSVEIVDQF</sequence>
<evidence type="ECO:0000256" key="3">
    <source>
        <dbReference type="SAM" id="Phobius"/>
    </source>
</evidence>
<evidence type="ECO:0000256" key="1">
    <source>
        <dbReference type="ARBA" id="ARBA00022614"/>
    </source>
</evidence>
<organism evidence="4 5">
    <name type="scientific">Oribacterium sinus</name>
    <dbReference type="NCBI Taxonomy" id="237576"/>
    <lineage>
        <taxon>Bacteria</taxon>
        <taxon>Bacillati</taxon>
        <taxon>Bacillota</taxon>
        <taxon>Clostridia</taxon>
        <taxon>Lachnospirales</taxon>
        <taxon>Lachnospiraceae</taxon>
        <taxon>Oribacterium</taxon>
    </lineage>
</organism>
<dbReference type="Proteomes" id="UP000522163">
    <property type="component" value="Unassembled WGS sequence"/>
</dbReference>
<name>A0A7W9SDZ0_9FIRM</name>
<comment type="caution">
    <text evidence="4">The sequence shown here is derived from an EMBL/GenBank/DDBJ whole genome shotgun (WGS) entry which is preliminary data.</text>
</comment>
<evidence type="ECO:0000256" key="2">
    <source>
        <dbReference type="ARBA" id="ARBA00022737"/>
    </source>
</evidence>
<dbReference type="InterPro" id="IPR050836">
    <property type="entry name" value="SDS22/Internalin_LRR"/>
</dbReference>
<dbReference type="PROSITE" id="PS51450">
    <property type="entry name" value="LRR"/>
    <property type="match status" value="1"/>
</dbReference>
<keyword evidence="3" id="KW-0472">Membrane</keyword>
<dbReference type="SUPFAM" id="SSF52058">
    <property type="entry name" value="L domain-like"/>
    <property type="match status" value="1"/>
</dbReference>
<dbReference type="Pfam" id="PF13855">
    <property type="entry name" value="LRR_8"/>
    <property type="match status" value="1"/>
</dbReference>
<dbReference type="RefSeq" id="WP_183682222.1">
    <property type="nucleotide sequence ID" value="NZ_JACHHH010000002.1"/>
</dbReference>
<feature type="transmembrane region" description="Helical" evidence="3">
    <location>
        <begin position="69"/>
        <end position="91"/>
    </location>
</feature>
<keyword evidence="3" id="KW-1133">Transmembrane helix</keyword>
<protein>
    <submittedName>
        <fullName evidence="4">Uncharacterized protein</fullName>
    </submittedName>
</protein>
<dbReference type="GeneID" id="85013933"/>
<dbReference type="PANTHER" id="PTHR46652:SF3">
    <property type="entry name" value="LEUCINE-RICH REPEAT-CONTAINING PROTEIN 9"/>
    <property type="match status" value="1"/>
</dbReference>
<reference evidence="4 5" key="1">
    <citation type="submission" date="2020-08" db="EMBL/GenBank/DDBJ databases">
        <title>Genomic Encyclopedia of Type Strains, Phase IV (KMG-IV): sequencing the most valuable type-strain genomes for metagenomic binning, comparative biology and taxonomic classification.</title>
        <authorList>
            <person name="Goeker M."/>
        </authorList>
    </citation>
    <scope>NUCLEOTIDE SEQUENCE [LARGE SCALE GENOMIC DNA]</scope>
    <source>
        <strain evidence="4 5">DSM 17245</strain>
    </source>
</reference>
<keyword evidence="2" id="KW-0677">Repeat</keyword>
<dbReference type="AlphaFoldDB" id="A0A7W9SDZ0"/>
<dbReference type="InterPro" id="IPR032675">
    <property type="entry name" value="LRR_dom_sf"/>
</dbReference>
<evidence type="ECO:0000313" key="5">
    <source>
        <dbReference type="Proteomes" id="UP000522163"/>
    </source>
</evidence>
<proteinExistence type="predicted"/>
<dbReference type="SUPFAM" id="SSF52047">
    <property type="entry name" value="RNI-like"/>
    <property type="match status" value="1"/>
</dbReference>
<dbReference type="PANTHER" id="PTHR46652">
    <property type="entry name" value="LEUCINE-RICH REPEAT AND IQ DOMAIN-CONTAINING PROTEIN 1-RELATED"/>
    <property type="match status" value="1"/>
</dbReference>
<dbReference type="Gene3D" id="3.80.10.10">
    <property type="entry name" value="Ribonuclease Inhibitor"/>
    <property type="match status" value="2"/>
</dbReference>
<keyword evidence="1" id="KW-0433">Leucine-rich repeat</keyword>
<gene>
    <name evidence="4" type="ORF">HNQ46_000367</name>
</gene>
<dbReference type="InterPro" id="IPR001611">
    <property type="entry name" value="Leu-rich_rpt"/>
</dbReference>
<evidence type="ECO:0000313" key="4">
    <source>
        <dbReference type="EMBL" id="MBB6040404.1"/>
    </source>
</evidence>
<accession>A0A7W9SDZ0</accession>
<dbReference type="EMBL" id="JACHHH010000002">
    <property type="protein sequence ID" value="MBB6040404.1"/>
    <property type="molecule type" value="Genomic_DNA"/>
</dbReference>